<keyword evidence="4" id="KW-1000">Mitochondrion outer membrane</keyword>
<keyword evidence="6" id="KW-1133">Transmembrane helix</keyword>
<evidence type="ECO:0000256" key="7">
    <source>
        <dbReference type="ARBA" id="ARBA00023128"/>
    </source>
</evidence>
<reference evidence="10 12" key="1">
    <citation type="submission" date="2018-12" db="EMBL/GenBank/DDBJ databases">
        <title>Venturia inaequalis Genome Resource.</title>
        <authorList>
            <person name="Lichtner F.J."/>
        </authorList>
    </citation>
    <scope>NUCLEOTIDE SEQUENCE [LARGE SCALE GENOMIC DNA]</scope>
    <source>
        <strain evidence="10 12">120213</strain>
        <strain evidence="11 13">DMI_063113</strain>
    </source>
</reference>
<dbReference type="EMBL" id="WNWS01000250">
    <property type="protein sequence ID" value="KAE9973139.1"/>
    <property type="molecule type" value="Genomic_DNA"/>
</dbReference>
<dbReference type="InterPro" id="IPR019603">
    <property type="entry name" value="Tom5"/>
</dbReference>
<keyword evidence="5" id="KW-0653">Protein transport</keyword>
<keyword evidence="13" id="KW-1185">Reference proteome</keyword>
<evidence type="ECO:0000313" key="12">
    <source>
        <dbReference type="Proteomes" id="UP000447873"/>
    </source>
</evidence>
<comment type="caution">
    <text evidence="10">The sequence shown here is derived from an EMBL/GenBank/DDBJ whole genome shotgun (WGS) entry which is preliminary data.</text>
</comment>
<proteinExistence type="inferred from homology"/>
<evidence type="ECO:0000256" key="6">
    <source>
        <dbReference type="ARBA" id="ARBA00022989"/>
    </source>
</evidence>
<keyword evidence="2" id="KW-0813">Transport</keyword>
<evidence type="ECO:0000256" key="3">
    <source>
        <dbReference type="ARBA" id="ARBA00022692"/>
    </source>
</evidence>
<evidence type="ECO:0000256" key="9">
    <source>
        <dbReference type="ARBA" id="ARBA00025716"/>
    </source>
</evidence>
<keyword evidence="7" id="KW-0496">Mitochondrion</keyword>
<evidence type="ECO:0000313" key="11">
    <source>
        <dbReference type="EMBL" id="KAE9993571.1"/>
    </source>
</evidence>
<keyword evidence="8" id="KW-0472">Membrane</keyword>
<evidence type="ECO:0000256" key="1">
    <source>
        <dbReference type="ARBA" id="ARBA00004572"/>
    </source>
</evidence>
<evidence type="ECO:0000256" key="8">
    <source>
        <dbReference type="ARBA" id="ARBA00023136"/>
    </source>
</evidence>
<evidence type="ECO:0000313" key="13">
    <source>
        <dbReference type="Proteomes" id="UP000490939"/>
    </source>
</evidence>
<protein>
    <submittedName>
        <fullName evidence="10">Uncharacterized protein</fullName>
    </submittedName>
</protein>
<organism evidence="10 12">
    <name type="scientific">Venturia inaequalis</name>
    <name type="common">Apple scab fungus</name>
    <dbReference type="NCBI Taxonomy" id="5025"/>
    <lineage>
        <taxon>Eukaryota</taxon>
        <taxon>Fungi</taxon>
        <taxon>Dikarya</taxon>
        <taxon>Ascomycota</taxon>
        <taxon>Pezizomycotina</taxon>
        <taxon>Dothideomycetes</taxon>
        <taxon>Pleosporomycetidae</taxon>
        <taxon>Venturiales</taxon>
        <taxon>Venturiaceae</taxon>
        <taxon>Venturia</taxon>
    </lineage>
</organism>
<evidence type="ECO:0000313" key="10">
    <source>
        <dbReference type="EMBL" id="KAE9973139.1"/>
    </source>
</evidence>
<evidence type="ECO:0000256" key="5">
    <source>
        <dbReference type="ARBA" id="ARBA00022927"/>
    </source>
</evidence>
<dbReference type="GO" id="GO:0005741">
    <property type="term" value="C:mitochondrial outer membrane"/>
    <property type="evidence" value="ECO:0007669"/>
    <property type="project" value="UniProtKB-SubCell"/>
</dbReference>
<dbReference type="GO" id="GO:0006626">
    <property type="term" value="P:protein targeting to mitochondrion"/>
    <property type="evidence" value="ECO:0007669"/>
    <property type="project" value="UniProtKB-ARBA"/>
</dbReference>
<keyword evidence="3" id="KW-0812">Transmembrane</keyword>
<dbReference type="AlphaFoldDB" id="A0A8H3UMN8"/>
<gene>
    <name evidence="11" type="ORF">EG327_004330</name>
    <name evidence="10" type="ORF">EG328_004592</name>
</gene>
<dbReference type="EMBL" id="WNWR01000026">
    <property type="protein sequence ID" value="KAE9993571.1"/>
    <property type="molecule type" value="Genomic_DNA"/>
</dbReference>
<dbReference type="Pfam" id="PF10642">
    <property type="entry name" value="Tom5"/>
    <property type="match status" value="1"/>
</dbReference>
<comment type="subcellular location">
    <subcellularLocation>
        <location evidence="1">Mitochondrion outer membrane</location>
        <topology evidence="1">Single-pass membrane protein</topology>
    </subcellularLocation>
</comment>
<comment type="similarity">
    <text evidence="9">Belongs to the Tom5 family.</text>
</comment>
<dbReference type="GO" id="GO:0015031">
    <property type="term" value="P:protein transport"/>
    <property type="evidence" value="ECO:0007669"/>
    <property type="project" value="UniProtKB-KW"/>
</dbReference>
<evidence type="ECO:0000256" key="2">
    <source>
        <dbReference type="ARBA" id="ARBA00022448"/>
    </source>
</evidence>
<accession>A0A8H3UMN8</accession>
<dbReference type="Proteomes" id="UP000490939">
    <property type="component" value="Unassembled WGS sequence"/>
</dbReference>
<name>A0A8H3UMN8_VENIN</name>
<evidence type="ECO:0000256" key="4">
    <source>
        <dbReference type="ARBA" id="ARBA00022787"/>
    </source>
</evidence>
<sequence>MFAPPSQSPAEVKVRLFKIQAAEEVATQTVYGTLASCVILYLSPFVVDYVKSLV</sequence>
<dbReference type="Proteomes" id="UP000447873">
    <property type="component" value="Unassembled WGS sequence"/>
</dbReference>